<sequence>MRKYILLFILLVFAMNIIYSQEQISLTAPQIVPVTPTAATMEKYQSYPIDHSTGVPNITIPLYEIVAEDIVLPVTLTYHSSGLKPKERSGVAGTGWSLNIEPSVMRQVNGAPDDSEYGWFYRRNPNSYSSAGQYYQNVVLGSHDLQPDKFTYRLANGGGSGYFLSNIHFQTLPRNNDKVTFGNKITIKASDGKTYLFGTYEKTGDIITRWLCNSISSPRNPSKALINFQYISEAHPNPNTYFHLNHKVIITSLNGDIPILTEQTQSGNKYYKVAPYNMIYPFQPYNPNALLVQEHNAGIQGAYPISLRYESKTVYGELLNEVRFQNNTLSVSYNGIAGSTVVDKIEIKDTDNKLIRRIQFFTSLYNKNTTLTKLDSIRISVPGSESRTYKFTYQAINQVPSIYTTAVDHWGFNNGSESLTNTSTVPSFSCGNRVFYVFEFEENEVIINYSGANREPNHSYAKVGVLTNIIDPQGVETQFSYEGNYGAFRNNTPTGKKEYLHSVGGIRIAKVESKDTKTGKKITKKYRYGLVHPYYLDLEPVWGGGAIKHIVTERDYCTENVDAYAGSKYDSATKGTTTFNSMPVSNISLGGSAVMYSIVEETVVGAGYETQVSKYYYNVNIHNFEDALQWDENDLTNSIQTFLRQQPRKDASKPLIKALPNNPSEPSDDFINYPGGTNQLYGSMIRKEHYRGEKLISRTDFKYSTGLAGDANREIYFPYLVTDWTEEDRKAQTRYYLDIRYYNRHDKEILSDYRYANGRSDVITTEKEYAYNFNVVDPLSSMKPREIKTTNSDNTLIVDSLDYLSGFPSTVSRHKHNENNSWKESRILFKSGTNFPEKVQSRTNQMAEFRDEVIYTAYDNNNNIAEITGKDDMPISFIWGYQNQFPIAKIENASIQQILTTLGIVNATLSSWASSIKPPNQAWAMISSIRNLLPNALVTTYEYNPLQGVTSITDPNNITTKFEYDNYGRLTEGYYLDMKSQSDIRKVMLQKYVYNFGN</sequence>
<dbReference type="AlphaFoldDB" id="A0A840D1X3"/>
<dbReference type="NCBIfam" id="TIGR01643">
    <property type="entry name" value="YD_repeat_2x"/>
    <property type="match status" value="1"/>
</dbReference>
<proteinExistence type="predicted"/>
<evidence type="ECO:0000313" key="2">
    <source>
        <dbReference type="Proteomes" id="UP000555103"/>
    </source>
</evidence>
<dbReference type="RefSeq" id="WP_183309126.1">
    <property type="nucleotide sequence ID" value="NZ_JACIEP010000032.1"/>
</dbReference>
<comment type="caution">
    <text evidence="1">The sequence shown here is derived from an EMBL/GenBank/DDBJ whole genome shotgun (WGS) entry which is preliminary data.</text>
</comment>
<dbReference type="Pfam" id="PF05593">
    <property type="entry name" value="RHS_repeat"/>
    <property type="match status" value="1"/>
</dbReference>
<dbReference type="InterPro" id="IPR006530">
    <property type="entry name" value="YD"/>
</dbReference>
<keyword evidence="2" id="KW-1185">Reference proteome</keyword>
<dbReference type="Proteomes" id="UP000555103">
    <property type="component" value="Unassembled WGS sequence"/>
</dbReference>
<reference evidence="1 2" key="1">
    <citation type="submission" date="2020-08" db="EMBL/GenBank/DDBJ databases">
        <title>Genomic Encyclopedia of Type Strains, Phase IV (KMG-IV): sequencing the most valuable type-strain genomes for metagenomic binning, comparative biology and taxonomic classification.</title>
        <authorList>
            <person name="Goeker M."/>
        </authorList>
    </citation>
    <scope>NUCLEOTIDE SEQUENCE [LARGE SCALE GENOMIC DNA]</scope>
    <source>
        <strain evidence="1 2">DSM 104969</strain>
    </source>
</reference>
<accession>A0A840D1X3</accession>
<protein>
    <submittedName>
        <fullName evidence="1">YD repeat-containing protein</fullName>
    </submittedName>
</protein>
<organism evidence="1 2">
    <name type="scientific">Dysgonomonas hofstadii</name>
    <dbReference type="NCBI Taxonomy" id="637886"/>
    <lineage>
        <taxon>Bacteria</taxon>
        <taxon>Pseudomonadati</taxon>
        <taxon>Bacteroidota</taxon>
        <taxon>Bacteroidia</taxon>
        <taxon>Bacteroidales</taxon>
        <taxon>Dysgonomonadaceae</taxon>
        <taxon>Dysgonomonas</taxon>
    </lineage>
</organism>
<dbReference type="EMBL" id="JACIEP010000032">
    <property type="protein sequence ID" value="MBB4038343.1"/>
    <property type="molecule type" value="Genomic_DNA"/>
</dbReference>
<name>A0A840D1X3_9BACT</name>
<evidence type="ECO:0000313" key="1">
    <source>
        <dbReference type="EMBL" id="MBB4038343.1"/>
    </source>
</evidence>
<dbReference type="InterPro" id="IPR031325">
    <property type="entry name" value="RHS_repeat"/>
</dbReference>
<gene>
    <name evidence="1" type="ORF">GGR21_004277</name>
</gene>
<dbReference type="Gene3D" id="2.180.10.10">
    <property type="entry name" value="RHS repeat-associated core"/>
    <property type="match status" value="1"/>
</dbReference>